<feature type="transmembrane region" description="Helical" evidence="8">
    <location>
        <begin position="492"/>
        <end position="515"/>
    </location>
</feature>
<evidence type="ECO:0000313" key="10">
    <source>
        <dbReference type="Proteomes" id="UP000054560"/>
    </source>
</evidence>
<organism evidence="9 10">
    <name type="scientific">Sphaeroforma arctica JP610</name>
    <dbReference type="NCBI Taxonomy" id="667725"/>
    <lineage>
        <taxon>Eukaryota</taxon>
        <taxon>Ichthyosporea</taxon>
        <taxon>Ichthyophonida</taxon>
        <taxon>Sphaeroforma</taxon>
    </lineage>
</organism>
<keyword evidence="2" id="KW-0813">Transport</keyword>
<evidence type="ECO:0000256" key="1">
    <source>
        <dbReference type="ARBA" id="ARBA00004651"/>
    </source>
</evidence>
<evidence type="ECO:0000256" key="3">
    <source>
        <dbReference type="ARBA" id="ARBA00022475"/>
    </source>
</evidence>
<keyword evidence="4 8" id="KW-0812">Transmembrane</keyword>
<feature type="transmembrane region" description="Helical" evidence="8">
    <location>
        <begin position="56"/>
        <end position="74"/>
    </location>
</feature>
<feature type="transmembrane region" description="Helical" evidence="8">
    <location>
        <begin position="86"/>
        <end position="110"/>
    </location>
</feature>
<sequence length="608" mass="66268">MVLRAIACLYQEAYTGHSRGVWVMSVCMFICRCGRMVVPFLSLYVTESLHYSEKQAGQLISMYGLGGMIGSYMAGKLVRPYGAIRVQVTMMIIAVPICLLVPHCTTSWSITSSVLFLALFCEGIRPANATAIAKLSQPGQQARSFSLQRTFINCGMSLGPAVGGVLAMYSFTLLFVVDASCMLACALWMWYMLGLGQIVSPEATTGAYAVQDKAENERDCGDVEARSSIASCAQVSSHTDEIRRRRDAYDHSQSGGTNLGRDERDSSNGEDSLDKTNKIDIDGSNTAGNRSARAGAGEETLLDWGEIGIDKICTPVDVTQSADSCMGNPVNQTQQDVASGCGDDSYRKAHATGVVKGDIAYAPPHAQSSREQADSERVERVLLRTDATQQVRDRKPLRDPIFLTFLVLNFFTFMALFQLFSTLPLYARDMYGFSKRQTGALFSMNTVLVIVFEMVLTTWSQTLDPMLTIGAGSFLITWGFGVFAFVHHPFIIYLGCTVMTVGQMLATPIASGFVAHRSIGKHQGEYMGVRSIVDSVAFILAPLMGTYIYTIDHEAVWYCCLGAGVFVSLGYICLSVVLRSCSRISRDGSVDETAPLIGADETTPLMRS</sequence>
<dbReference type="InterPro" id="IPR011701">
    <property type="entry name" value="MFS"/>
</dbReference>
<evidence type="ECO:0000256" key="7">
    <source>
        <dbReference type="SAM" id="MobiDB-lite"/>
    </source>
</evidence>
<proteinExistence type="predicted"/>
<dbReference type="OrthoDB" id="3639251at2759"/>
<dbReference type="EMBL" id="KQ243113">
    <property type="protein sequence ID" value="KNC76423.1"/>
    <property type="molecule type" value="Genomic_DNA"/>
</dbReference>
<dbReference type="GeneID" id="25911578"/>
<accession>A0A0L0FK55</accession>
<feature type="transmembrane region" description="Helical" evidence="8">
    <location>
        <begin position="166"/>
        <end position="191"/>
    </location>
</feature>
<dbReference type="InterPro" id="IPR050171">
    <property type="entry name" value="MFS_Transporters"/>
</dbReference>
<dbReference type="PANTHER" id="PTHR23517:SF2">
    <property type="entry name" value="MULTIDRUG RESISTANCE PROTEIN MDTH"/>
    <property type="match status" value="1"/>
</dbReference>
<feature type="transmembrane region" description="Helical" evidence="8">
    <location>
        <begin position="527"/>
        <end position="549"/>
    </location>
</feature>
<evidence type="ECO:0000313" key="9">
    <source>
        <dbReference type="EMBL" id="KNC76423.1"/>
    </source>
</evidence>
<dbReference type="RefSeq" id="XP_014150325.1">
    <property type="nucleotide sequence ID" value="XM_014294850.1"/>
</dbReference>
<keyword evidence="5 8" id="KW-1133">Transmembrane helix</keyword>
<dbReference type="Pfam" id="PF07690">
    <property type="entry name" value="MFS_1"/>
    <property type="match status" value="2"/>
</dbReference>
<keyword evidence="10" id="KW-1185">Reference proteome</keyword>
<dbReference type="InterPro" id="IPR036259">
    <property type="entry name" value="MFS_trans_sf"/>
</dbReference>
<evidence type="ECO:0000256" key="2">
    <source>
        <dbReference type="ARBA" id="ARBA00022448"/>
    </source>
</evidence>
<evidence type="ECO:0000256" key="4">
    <source>
        <dbReference type="ARBA" id="ARBA00022692"/>
    </source>
</evidence>
<name>A0A0L0FK55_9EUKA</name>
<comment type="subcellular location">
    <subcellularLocation>
        <location evidence="1">Cell membrane</location>
        <topology evidence="1">Multi-pass membrane protein</topology>
    </subcellularLocation>
</comment>
<feature type="region of interest" description="Disordered" evidence="7">
    <location>
        <begin position="242"/>
        <end position="294"/>
    </location>
</feature>
<dbReference type="AlphaFoldDB" id="A0A0L0FK55"/>
<evidence type="ECO:0000256" key="8">
    <source>
        <dbReference type="SAM" id="Phobius"/>
    </source>
</evidence>
<dbReference type="Proteomes" id="UP000054560">
    <property type="component" value="Unassembled WGS sequence"/>
</dbReference>
<keyword evidence="3" id="KW-1003">Cell membrane</keyword>
<dbReference type="GO" id="GO:0022857">
    <property type="term" value="F:transmembrane transporter activity"/>
    <property type="evidence" value="ECO:0007669"/>
    <property type="project" value="InterPro"/>
</dbReference>
<feature type="transmembrane region" description="Helical" evidence="8">
    <location>
        <begin position="440"/>
        <end position="459"/>
    </location>
</feature>
<evidence type="ECO:0000256" key="5">
    <source>
        <dbReference type="ARBA" id="ARBA00022989"/>
    </source>
</evidence>
<feature type="compositionally biased region" description="Basic and acidic residues" evidence="7">
    <location>
        <begin position="260"/>
        <end position="281"/>
    </location>
</feature>
<keyword evidence="6 8" id="KW-0472">Membrane</keyword>
<gene>
    <name evidence="9" type="ORF">SARC_11074</name>
</gene>
<dbReference type="SUPFAM" id="SSF103473">
    <property type="entry name" value="MFS general substrate transporter"/>
    <property type="match status" value="1"/>
</dbReference>
<evidence type="ECO:0008006" key="11">
    <source>
        <dbReference type="Google" id="ProtNLM"/>
    </source>
</evidence>
<reference evidence="9 10" key="1">
    <citation type="submission" date="2011-02" db="EMBL/GenBank/DDBJ databases">
        <title>The Genome Sequence of Sphaeroforma arctica JP610.</title>
        <authorList>
            <consortium name="The Broad Institute Genome Sequencing Platform"/>
            <person name="Russ C."/>
            <person name="Cuomo C."/>
            <person name="Young S.K."/>
            <person name="Zeng Q."/>
            <person name="Gargeya S."/>
            <person name="Alvarado L."/>
            <person name="Berlin A."/>
            <person name="Chapman S.B."/>
            <person name="Chen Z."/>
            <person name="Freedman E."/>
            <person name="Gellesch M."/>
            <person name="Goldberg J."/>
            <person name="Griggs A."/>
            <person name="Gujja S."/>
            <person name="Heilman E."/>
            <person name="Heiman D."/>
            <person name="Howarth C."/>
            <person name="Mehta T."/>
            <person name="Neiman D."/>
            <person name="Pearson M."/>
            <person name="Roberts A."/>
            <person name="Saif S."/>
            <person name="Shea T."/>
            <person name="Shenoy N."/>
            <person name="Sisk P."/>
            <person name="Stolte C."/>
            <person name="Sykes S."/>
            <person name="White J."/>
            <person name="Yandava C."/>
            <person name="Burger G."/>
            <person name="Gray M.W."/>
            <person name="Holland P.W.H."/>
            <person name="King N."/>
            <person name="Lang F.B.F."/>
            <person name="Roger A.J."/>
            <person name="Ruiz-Trillo I."/>
            <person name="Haas B."/>
            <person name="Nusbaum C."/>
            <person name="Birren B."/>
        </authorList>
    </citation>
    <scope>NUCLEOTIDE SEQUENCE [LARGE SCALE GENOMIC DNA]</scope>
    <source>
        <strain evidence="9 10">JP610</strain>
    </source>
</reference>
<dbReference type="PANTHER" id="PTHR23517">
    <property type="entry name" value="RESISTANCE PROTEIN MDTM, PUTATIVE-RELATED-RELATED"/>
    <property type="match status" value="1"/>
</dbReference>
<feature type="transmembrane region" description="Helical" evidence="8">
    <location>
        <begin position="21"/>
        <end position="44"/>
    </location>
</feature>
<dbReference type="Gene3D" id="1.20.1250.20">
    <property type="entry name" value="MFS general substrate transporter like domains"/>
    <property type="match status" value="2"/>
</dbReference>
<evidence type="ECO:0000256" key="6">
    <source>
        <dbReference type="ARBA" id="ARBA00023136"/>
    </source>
</evidence>
<dbReference type="GO" id="GO:0005886">
    <property type="term" value="C:plasma membrane"/>
    <property type="evidence" value="ECO:0007669"/>
    <property type="project" value="UniProtKB-SubCell"/>
</dbReference>
<feature type="transmembrane region" description="Helical" evidence="8">
    <location>
        <begin position="466"/>
        <end position="486"/>
    </location>
</feature>
<feature type="transmembrane region" description="Helical" evidence="8">
    <location>
        <begin position="401"/>
        <end position="420"/>
    </location>
</feature>
<feature type="transmembrane region" description="Helical" evidence="8">
    <location>
        <begin position="555"/>
        <end position="578"/>
    </location>
</feature>
<protein>
    <recommendedName>
        <fullName evidence="11">Major facilitator superfamily (MFS) profile domain-containing protein</fullName>
    </recommendedName>
</protein>